<protein>
    <submittedName>
        <fullName evidence="5">MFS transporter</fullName>
    </submittedName>
</protein>
<reference evidence="5 6" key="1">
    <citation type="submission" date="2024-02" db="EMBL/GenBank/DDBJ databases">
        <title>A new putative Pannonibacter species isolated from two cases of bloodstream infections in paediatric patients.</title>
        <authorList>
            <person name="Castellana S."/>
            <person name="De Laurentiis V."/>
            <person name="Grassi M."/>
            <person name="De Leonardis F."/>
            <person name="Mosca A."/>
            <person name="De Carlo C."/>
            <person name="Sparapano E."/>
            <person name="Ronga L."/>
            <person name="Santacroce L."/>
            <person name="Chironna M."/>
            <person name="De Robertis A."/>
            <person name="Bianco A."/>
            <person name="Del Sambro L."/>
            <person name="Capozzi L."/>
            <person name="Parisi A."/>
        </authorList>
    </citation>
    <scope>NUCLEOTIDE SEQUENCE [LARGE SCALE GENOMIC DNA]</scope>
    <source>
        <strain evidence="5 6">Pt2</strain>
    </source>
</reference>
<organism evidence="5 6">
    <name type="scientific">Pannonibacter anstelovis</name>
    <dbReference type="NCBI Taxonomy" id="3121537"/>
    <lineage>
        <taxon>Bacteria</taxon>
        <taxon>Pseudomonadati</taxon>
        <taxon>Pseudomonadota</taxon>
        <taxon>Alphaproteobacteria</taxon>
        <taxon>Hyphomicrobiales</taxon>
        <taxon>Stappiaceae</taxon>
        <taxon>Pannonibacter</taxon>
    </lineage>
</organism>
<feature type="transmembrane region" description="Helical" evidence="4">
    <location>
        <begin position="341"/>
        <end position="359"/>
    </location>
</feature>
<dbReference type="RefSeq" id="WP_334250914.1">
    <property type="nucleotide sequence ID" value="NZ_JBAKBE010000003.1"/>
</dbReference>
<feature type="transmembrane region" description="Helical" evidence="4">
    <location>
        <begin position="215"/>
        <end position="243"/>
    </location>
</feature>
<proteinExistence type="predicted"/>
<name>A0ABU7ZL16_9HYPH</name>
<feature type="transmembrane region" description="Helical" evidence="4">
    <location>
        <begin position="121"/>
        <end position="148"/>
    </location>
</feature>
<keyword evidence="6" id="KW-1185">Reference proteome</keyword>
<feature type="transmembrane region" description="Helical" evidence="4">
    <location>
        <begin position="406"/>
        <end position="425"/>
    </location>
</feature>
<feature type="transmembrane region" description="Helical" evidence="4">
    <location>
        <begin position="56"/>
        <end position="77"/>
    </location>
</feature>
<feature type="transmembrane region" description="Helical" evidence="4">
    <location>
        <begin position="431"/>
        <end position="449"/>
    </location>
</feature>
<dbReference type="Proteomes" id="UP001380822">
    <property type="component" value="Unassembled WGS sequence"/>
</dbReference>
<keyword evidence="2 4" id="KW-1133">Transmembrane helix</keyword>
<evidence type="ECO:0000256" key="4">
    <source>
        <dbReference type="SAM" id="Phobius"/>
    </source>
</evidence>
<dbReference type="SUPFAM" id="SSF103473">
    <property type="entry name" value="MFS general substrate transporter"/>
    <property type="match status" value="1"/>
</dbReference>
<dbReference type="Pfam" id="PF07690">
    <property type="entry name" value="MFS_1"/>
    <property type="match status" value="1"/>
</dbReference>
<dbReference type="Gene3D" id="1.20.1250.20">
    <property type="entry name" value="MFS general substrate transporter like domains"/>
    <property type="match status" value="2"/>
</dbReference>
<keyword evidence="1 4" id="KW-0812">Transmembrane</keyword>
<evidence type="ECO:0000313" key="6">
    <source>
        <dbReference type="Proteomes" id="UP001380822"/>
    </source>
</evidence>
<accession>A0ABU7ZL16</accession>
<keyword evidence="3 4" id="KW-0472">Membrane</keyword>
<feature type="transmembrane region" description="Helical" evidence="4">
    <location>
        <begin position="275"/>
        <end position="296"/>
    </location>
</feature>
<feature type="transmembrane region" description="Helical" evidence="4">
    <location>
        <begin position="365"/>
        <end position="385"/>
    </location>
</feature>
<feature type="transmembrane region" description="Helical" evidence="4">
    <location>
        <begin position="308"/>
        <end position="329"/>
    </location>
</feature>
<dbReference type="EMBL" id="JBAKBE010000003">
    <property type="protein sequence ID" value="MEH0095855.1"/>
    <property type="molecule type" value="Genomic_DNA"/>
</dbReference>
<evidence type="ECO:0000256" key="3">
    <source>
        <dbReference type="ARBA" id="ARBA00023136"/>
    </source>
</evidence>
<dbReference type="InterPro" id="IPR011701">
    <property type="entry name" value="MFS"/>
</dbReference>
<dbReference type="PANTHER" id="PTHR23546:SF1">
    <property type="entry name" value="MEMBRANE PROTEIN"/>
    <property type="match status" value="1"/>
</dbReference>
<dbReference type="PANTHER" id="PTHR23546">
    <property type="entry name" value="TRANSPORT PROTEIN"/>
    <property type="match status" value="1"/>
</dbReference>
<comment type="caution">
    <text evidence="5">The sequence shown here is derived from an EMBL/GenBank/DDBJ whole genome shotgun (WGS) entry which is preliminary data.</text>
</comment>
<evidence type="ECO:0000313" key="5">
    <source>
        <dbReference type="EMBL" id="MEH0095855.1"/>
    </source>
</evidence>
<evidence type="ECO:0000256" key="1">
    <source>
        <dbReference type="ARBA" id="ARBA00022692"/>
    </source>
</evidence>
<sequence length="481" mass="48647">MFFPDTEEEHATQNFVPKFLRPGRTIGTINHIYLNQKLRYLWCNQKLKVALPVAKFRMLMLALAANAFHQAALIALVPVLQHLFGVSLAALGALVGLGLLAAALAIPVWGRVAASRGLDQALRLTLTGAGAGVMMMGTGIATAAYGWLAALPAFGLLAAGRLIYSLSAPAILPLAQSAGTVRTQQNTGTEGAALAGHIGRLNAMNGIGRLAGNALIAPLLLLGAWAPVLLPLPVYLAALVLFLREGMVEKSAIRPVQKTENGAARLGWRVLAGPLSLGFLLQLATGAAYVLLGPIIAQRLSLSPADAASAAGLCLAVSVAVGIAVQLGLERIIGPRLQAGRVAGACLCAAGLGLLALAASLPLLALAAALTAAGFSVALGANTALTLSGEGISAANRALVSTRLSSLQFAGLAVGSLAGGVLGSISLDMALSVLAGATALTAILIPILTRFSRSSGPALQLPLPDLTAAAPAHAPCKGASE</sequence>
<gene>
    <name evidence="5" type="ORF">V6L76_06315</name>
</gene>
<feature type="transmembrane region" description="Helical" evidence="4">
    <location>
        <begin position="83"/>
        <end position="109"/>
    </location>
</feature>
<dbReference type="InterPro" id="IPR036259">
    <property type="entry name" value="MFS_trans_sf"/>
</dbReference>
<evidence type="ECO:0000256" key="2">
    <source>
        <dbReference type="ARBA" id="ARBA00022989"/>
    </source>
</evidence>